<dbReference type="PANTHER" id="PTHR46637:SF1">
    <property type="entry name" value="BLL5188 PROTEIN"/>
    <property type="match status" value="1"/>
</dbReference>
<dbReference type="InterPro" id="IPR025161">
    <property type="entry name" value="IS402-like_dom"/>
</dbReference>
<dbReference type="PANTHER" id="PTHR46637">
    <property type="entry name" value="TIS1421-TRANSPOSASE PROTEIN A"/>
    <property type="match status" value="1"/>
</dbReference>
<organism evidence="2 3">
    <name type="scientific">Providencia stuartii (strain MRSN 2154)</name>
    <dbReference type="NCBI Taxonomy" id="1157951"/>
    <lineage>
        <taxon>Bacteria</taxon>
        <taxon>Pseudomonadati</taxon>
        <taxon>Pseudomonadota</taxon>
        <taxon>Gammaproteobacteria</taxon>
        <taxon>Enterobacterales</taxon>
        <taxon>Morganellaceae</taxon>
        <taxon>Providencia</taxon>
    </lineage>
</organism>
<gene>
    <name evidence="2" type="ordered locus">S70_06145</name>
</gene>
<accession>A0A140NJM8</accession>
<evidence type="ECO:0000259" key="1">
    <source>
        <dbReference type="Pfam" id="PF13340"/>
    </source>
</evidence>
<dbReference type="PATRIC" id="fig|1157951.4.peg.1220"/>
<reference evidence="2 3" key="1">
    <citation type="journal article" date="2012" name="J. Bacteriol.">
        <title>Complete Genome Sequence of Providencia stuartii Clinical Isolate MRSN 2154.</title>
        <authorList>
            <person name="Clifford R.J."/>
            <person name="Hang J."/>
            <person name="Riley M.C."/>
            <person name="Onmus-Leone F."/>
            <person name="Kuschner R.A."/>
            <person name="Lesho E.P."/>
            <person name="Waterman P.E."/>
        </authorList>
    </citation>
    <scope>NUCLEOTIDE SEQUENCE [LARGE SCALE GENOMIC DNA]</scope>
    <source>
        <strain evidence="2 3">MRSN 2154</strain>
    </source>
</reference>
<sequence>MVSPKIKKHPQMPRLMLTDDSWKLLSKIMHLTGRIYNKPEHRMTLEGILFRIRTGIPWRDLPRQFGEWNTVWGCPR</sequence>
<dbReference type="AlphaFoldDB" id="A0A140NJM8"/>
<name>A0A140NJM8_PROSM</name>
<dbReference type="EMBL" id="CP003488">
    <property type="protein sequence ID" value="AFH93101.1"/>
    <property type="molecule type" value="Genomic_DNA"/>
</dbReference>
<dbReference type="HOGENOM" id="CLU_055261_15_7_6"/>
<dbReference type="Proteomes" id="UP000005012">
    <property type="component" value="Chromosome"/>
</dbReference>
<dbReference type="InterPro" id="IPR052909">
    <property type="entry name" value="Transposase_6_like"/>
</dbReference>
<reference evidence="3" key="2">
    <citation type="submission" date="2012-04" db="EMBL/GenBank/DDBJ databases">
        <title>Complete genome sequence of Providencia stuartii clinical isolate MRSN 2154.</title>
        <authorList>
            <person name="Clifford R.J."/>
            <person name="Hang J."/>
            <person name="Riley M.C."/>
            <person name="Onmus-Leone F."/>
            <person name="Kuschner R.A."/>
            <person name="Lesho E.P."/>
            <person name="Waterman P.E."/>
        </authorList>
    </citation>
    <scope>NUCLEOTIDE SEQUENCE [LARGE SCALE GENOMIC DNA]</scope>
    <source>
        <strain evidence="3">MRSN 2154</strain>
    </source>
</reference>
<evidence type="ECO:0000313" key="2">
    <source>
        <dbReference type="EMBL" id="AFH93101.1"/>
    </source>
</evidence>
<dbReference type="KEGG" id="psi:S70_06145"/>
<evidence type="ECO:0000313" key="3">
    <source>
        <dbReference type="Proteomes" id="UP000005012"/>
    </source>
</evidence>
<feature type="domain" description="Insertion element IS402-like" evidence="1">
    <location>
        <begin position="17"/>
        <end position="73"/>
    </location>
</feature>
<protein>
    <submittedName>
        <fullName evidence="2">ISSod6, transposase</fullName>
    </submittedName>
</protein>
<proteinExistence type="predicted"/>
<dbReference type="Pfam" id="PF13340">
    <property type="entry name" value="DUF4096"/>
    <property type="match status" value="1"/>
</dbReference>